<dbReference type="OrthoDB" id="4419146at2759"/>
<evidence type="ECO:0008006" key="4">
    <source>
        <dbReference type="Google" id="ProtNLM"/>
    </source>
</evidence>
<dbReference type="RefSeq" id="XP_067480312.1">
    <property type="nucleotide sequence ID" value="XM_067620704.1"/>
</dbReference>
<reference evidence="3" key="1">
    <citation type="journal article" date="2017" name="Genome Biol.">
        <title>Comparative genomics reveals high biological diversity and specific adaptations in the industrially and medically important fungal genus Aspergillus.</title>
        <authorList>
            <person name="de Vries R.P."/>
            <person name="Riley R."/>
            <person name="Wiebenga A."/>
            <person name="Aguilar-Osorio G."/>
            <person name="Amillis S."/>
            <person name="Uchima C.A."/>
            <person name="Anderluh G."/>
            <person name="Asadollahi M."/>
            <person name="Askin M."/>
            <person name="Barry K."/>
            <person name="Battaglia E."/>
            <person name="Bayram O."/>
            <person name="Benocci T."/>
            <person name="Braus-Stromeyer S.A."/>
            <person name="Caldana C."/>
            <person name="Canovas D."/>
            <person name="Cerqueira G.C."/>
            <person name="Chen F."/>
            <person name="Chen W."/>
            <person name="Choi C."/>
            <person name="Clum A."/>
            <person name="Dos Santos R.A."/>
            <person name="Damasio A.R."/>
            <person name="Diallinas G."/>
            <person name="Emri T."/>
            <person name="Fekete E."/>
            <person name="Flipphi M."/>
            <person name="Freyberg S."/>
            <person name="Gallo A."/>
            <person name="Gournas C."/>
            <person name="Habgood R."/>
            <person name="Hainaut M."/>
            <person name="Harispe M.L."/>
            <person name="Henrissat B."/>
            <person name="Hilden K.S."/>
            <person name="Hope R."/>
            <person name="Hossain A."/>
            <person name="Karabika E."/>
            <person name="Karaffa L."/>
            <person name="Karanyi Z."/>
            <person name="Krasevec N."/>
            <person name="Kuo A."/>
            <person name="Kusch H."/>
            <person name="LaButti K."/>
            <person name="Lagendijk E.L."/>
            <person name="Lapidus A."/>
            <person name="Levasseur A."/>
            <person name="Lindquist E."/>
            <person name="Lipzen A."/>
            <person name="Logrieco A.F."/>
            <person name="MacCabe A."/>
            <person name="Maekelae M.R."/>
            <person name="Malavazi I."/>
            <person name="Melin P."/>
            <person name="Meyer V."/>
            <person name="Mielnichuk N."/>
            <person name="Miskei M."/>
            <person name="Molnar A.P."/>
            <person name="Mule G."/>
            <person name="Ngan C.Y."/>
            <person name="Orejas M."/>
            <person name="Orosz E."/>
            <person name="Ouedraogo J.P."/>
            <person name="Overkamp K.M."/>
            <person name="Park H.-S."/>
            <person name="Perrone G."/>
            <person name="Piumi F."/>
            <person name="Punt P.J."/>
            <person name="Ram A.F."/>
            <person name="Ramon A."/>
            <person name="Rauscher S."/>
            <person name="Record E."/>
            <person name="Riano-Pachon D.M."/>
            <person name="Robert V."/>
            <person name="Roehrig J."/>
            <person name="Ruller R."/>
            <person name="Salamov A."/>
            <person name="Salih N.S."/>
            <person name="Samson R.A."/>
            <person name="Sandor E."/>
            <person name="Sanguinetti M."/>
            <person name="Schuetze T."/>
            <person name="Sepcic K."/>
            <person name="Shelest E."/>
            <person name="Sherlock G."/>
            <person name="Sophianopoulou V."/>
            <person name="Squina F.M."/>
            <person name="Sun H."/>
            <person name="Susca A."/>
            <person name="Todd R.B."/>
            <person name="Tsang A."/>
            <person name="Unkles S.E."/>
            <person name="van de Wiele N."/>
            <person name="van Rossen-Uffink D."/>
            <person name="Oliveira J.V."/>
            <person name="Vesth T.C."/>
            <person name="Visser J."/>
            <person name="Yu J.-H."/>
            <person name="Zhou M."/>
            <person name="Andersen M.R."/>
            <person name="Archer D.B."/>
            <person name="Baker S.E."/>
            <person name="Benoit I."/>
            <person name="Brakhage A.A."/>
            <person name="Braus G.H."/>
            <person name="Fischer R."/>
            <person name="Frisvad J.C."/>
            <person name="Goldman G.H."/>
            <person name="Houbraken J."/>
            <person name="Oakley B."/>
            <person name="Pocsi I."/>
            <person name="Scazzocchio C."/>
            <person name="Seiboth B."/>
            <person name="vanKuyk P.A."/>
            <person name="Wortman J."/>
            <person name="Dyer P.S."/>
            <person name="Grigoriev I.V."/>
        </authorList>
    </citation>
    <scope>NUCLEOTIDE SEQUENCE [LARGE SCALE GENOMIC DNA]</scope>
    <source>
        <strain evidence="3">CBS 101740 / IMI 381727 / IBT 21946</strain>
    </source>
</reference>
<proteinExistence type="predicted"/>
<evidence type="ECO:0000256" key="1">
    <source>
        <dbReference type="SAM" id="SignalP"/>
    </source>
</evidence>
<dbReference type="VEuPathDB" id="FungiDB:ASPBRDRAFT_194035"/>
<feature type="chain" id="PRO_5012115081" description="Cyanovirin-N domain-containing protein" evidence="1">
    <location>
        <begin position="18"/>
        <end position="104"/>
    </location>
</feature>
<evidence type="ECO:0000313" key="2">
    <source>
        <dbReference type="EMBL" id="OJJ73064.1"/>
    </source>
</evidence>
<dbReference type="Proteomes" id="UP000184499">
    <property type="component" value="Unassembled WGS sequence"/>
</dbReference>
<dbReference type="AlphaFoldDB" id="A0A1L9UMW2"/>
<gene>
    <name evidence="2" type="ORF">ASPBRDRAFT_194035</name>
</gene>
<protein>
    <recommendedName>
        <fullName evidence="4">Cyanovirin-N domain-containing protein</fullName>
    </recommendedName>
</protein>
<organism evidence="2 3">
    <name type="scientific">Aspergillus brasiliensis (strain CBS 101740 / IMI 381727 / IBT 21946)</name>
    <dbReference type="NCBI Taxonomy" id="767769"/>
    <lineage>
        <taxon>Eukaryota</taxon>
        <taxon>Fungi</taxon>
        <taxon>Dikarya</taxon>
        <taxon>Ascomycota</taxon>
        <taxon>Pezizomycotina</taxon>
        <taxon>Eurotiomycetes</taxon>
        <taxon>Eurotiomycetidae</taxon>
        <taxon>Eurotiales</taxon>
        <taxon>Aspergillaceae</taxon>
        <taxon>Aspergillus</taxon>
        <taxon>Aspergillus subgen. Circumdati</taxon>
    </lineage>
</organism>
<dbReference type="EMBL" id="KV878682">
    <property type="protein sequence ID" value="OJJ73064.1"/>
    <property type="molecule type" value="Genomic_DNA"/>
</dbReference>
<dbReference type="GeneID" id="93573192"/>
<evidence type="ECO:0000313" key="3">
    <source>
        <dbReference type="Proteomes" id="UP000184499"/>
    </source>
</evidence>
<name>A0A1L9UMW2_ASPBC</name>
<dbReference type="OMA" id="SIYCYPS"/>
<keyword evidence="1" id="KW-0732">Signal</keyword>
<sequence length="104" mass="11309">MVSFKTILLTMIPVVMAQNKTVIGTTSEFRVCTVDASPIYSDTCISLNQTGSTQFNVAVGCRQYGNTACTGSYSTVGYRSGCYQNNRFFQSFGTISGSIYCYPS</sequence>
<keyword evidence="3" id="KW-1185">Reference proteome</keyword>
<accession>A0A1L9UMW2</accession>
<feature type="signal peptide" evidence="1">
    <location>
        <begin position="1"/>
        <end position="17"/>
    </location>
</feature>